<keyword evidence="1" id="KW-0812">Transmembrane</keyword>
<proteinExistence type="predicted"/>
<gene>
    <name evidence="2" type="ORF">EJB05_18447</name>
</gene>
<evidence type="ECO:0000256" key="1">
    <source>
        <dbReference type="SAM" id="Phobius"/>
    </source>
</evidence>
<reference evidence="2 3" key="1">
    <citation type="journal article" date="2019" name="Sci. Rep.">
        <title>A high-quality genome of Eragrostis curvula grass provides insights into Poaceae evolution and supports new strategies to enhance forage quality.</title>
        <authorList>
            <person name="Carballo J."/>
            <person name="Santos B.A.C.M."/>
            <person name="Zappacosta D."/>
            <person name="Garbus I."/>
            <person name="Selva J.P."/>
            <person name="Gallo C.A."/>
            <person name="Diaz A."/>
            <person name="Albertini E."/>
            <person name="Caccamo M."/>
            <person name="Echenique V."/>
        </authorList>
    </citation>
    <scope>NUCLEOTIDE SEQUENCE [LARGE SCALE GENOMIC DNA]</scope>
    <source>
        <strain evidence="3">cv. Victoria</strain>
        <tissue evidence="2">Leaf</tissue>
    </source>
</reference>
<organism evidence="2 3">
    <name type="scientific">Eragrostis curvula</name>
    <name type="common">weeping love grass</name>
    <dbReference type="NCBI Taxonomy" id="38414"/>
    <lineage>
        <taxon>Eukaryota</taxon>
        <taxon>Viridiplantae</taxon>
        <taxon>Streptophyta</taxon>
        <taxon>Embryophyta</taxon>
        <taxon>Tracheophyta</taxon>
        <taxon>Spermatophyta</taxon>
        <taxon>Magnoliopsida</taxon>
        <taxon>Liliopsida</taxon>
        <taxon>Poales</taxon>
        <taxon>Poaceae</taxon>
        <taxon>PACMAD clade</taxon>
        <taxon>Chloridoideae</taxon>
        <taxon>Eragrostideae</taxon>
        <taxon>Eragrostidinae</taxon>
        <taxon>Eragrostis</taxon>
    </lineage>
</organism>
<feature type="non-terminal residue" evidence="2">
    <location>
        <position position="1"/>
    </location>
</feature>
<protein>
    <submittedName>
        <fullName evidence="2">Uncharacterized protein</fullName>
    </submittedName>
</protein>
<sequence>MQDIEKVQRSKAFTSVLFNVWAMGSSMSAIARMDLARRLEQSLAATAISRAVAPLEHSQEFAALWNNPREPLNCRYPRIGQMDPYSGTTKN</sequence>
<keyword evidence="1" id="KW-1133">Transmembrane helix</keyword>
<dbReference type="EMBL" id="RWGY01000009">
    <property type="protein sequence ID" value="TVU36511.1"/>
    <property type="molecule type" value="Genomic_DNA"/>
</dbReference>
<feature type="transmembrane region" description="Helical" evidence="1">
    <location>
        <begin position="12"/>
        <end position="31"/>
    </location>
</feature>
<comment type="caution">
    <text evidence="2">The sequence shown here is derived from an EMBL/GenBank/DDBJ whole genome shotgun (WGS) entry which is preliminary data.</text>
</comment>
<dbReference type="Proteomes" id="UP000324897">
    <property type="component" value="Unassembled WGS sequence"/>
</dbReference>
<keyword evidence="3" id="KW-1185">Reference proteome</keyword>
<name>A0A5J9VLP1_9POAL</name>
<dbReference type="AlphaFoldDB" id="A0A5J9VLP1"/>
<dbReference type="Gramene" id="TVU36511">
    <property type="protein sequence ID" value="TVU36511"/>
    <property type="gene ID" value="EJB05_18447"/>
</dbReference>
<accession>A0A5J9VLP1</accession>
<evidence type="ECO:0000313" key="3">
    <source>
        <dbReference type="Proteomes" id="UP000324897"/>
    </source>
</evidence>
<keyword evidence="1" id="KW-0472">Membrane</keyword>
<evidence type="ECO:0000313" key="2">
    <source>
        <dbReference type="EMBL" id="TVU36511.1"/>
    </source>
</evidence>